<gene>
    <name evidence="1" type="ORF">PECUL_23A036035</name>
</gene>
<feature type="non-terminal residue" evidence="1">
    <location>
        <position position="93"/>
    </location>
</feature>
<evidence type="ECO:0000313" key="2">
    <source>
        <dbReference type="Proteomes" id="UP001295444"/>
    </source>
</evidence>
<evidence type="ECO:0000313" key="1">
    <source>
        <dbReference type="EMBL" id="CAH2282775.1"/>
    </source>
</evidence>
<dbReference type="Proteomes" id="UP001295444">
    <property type="component" value="Chromosome 04"/>
</dbReference>
<dbReference type="EMBL" id="OW240915">
    <property type="protein sequence ID" value="CAH2282775.1"/>
    <property type="molecule type" value="Genomic_DNA"/>
</dbReference>
<feature type="non-terminal residue" evidence="1">
    <location>
        <position position="1"/>
    </location>
</feature>
<dbReference type="AlphaFoldDB" id="A0AAD1RWS1"/>
<protein>
    <submittedName>
        <fullName evidence="1">Uncharacterized protein</fullName>
    </submittedName>
</protein>
<keyword evidence="2" id="KW-1185">Reference proteome</keyword>
<name>A0AAD1RWS1_PELCU</name>
<accession>A0AAD1RWS1</accession>
<reference evidence="1" key="1">
    <citation type="submission" date="2022-03" db="EMBL/GenBank/DDBJ databases">
        <authorList>
            <person name="Alioto T."/>
            <person name="Alioto T."/>
            <person name="Gomez Garrido J."/>
        </authorList>
    </citation>
    <scope>NUCLEOTIDE SEQUENCE</scope>
</reference>
<proteinExistence type="predicted"/>
<sequence>PVQFLLQLLPQNATKPVKFLTYHILIAALRTIGKNWLSPHTSATDMCPIHRDIHKYEYMARKAETNQKFWIEAWDLWDQCIERKPRLLQDSEE</sequence>
<organism evidence="1 2">
    <name type="scientific">Pelobates cultripes</name>
    <name type="common">Western spadefoot toad</name>
    <dbReference type="NCBI Taxonomy" id="61616"/>
    <lineage>
        <taxon>Eukaryota</taxon>
        <taxon>Metazoa</taxon>
        <taxon>Chordata</taxon>
        <taxon>Craniata</taxon>
        <taxon>Vertebrata</taxon>
        <taxon>Euteleostomi</taxon>
        <taxon>Amphibia</taxon>
        <taxon>Batrachia</taxon>
        <taxon>Anura</taxon>
        <taxon>Pelobatoidea</taxon>
        <taxon>Pelobatidae</taxon>
        <taxon>Pelobates</taxon>
    </lineage>
</organism>